<keyword evidence="2" id="KW-1185">Reference proteome</keyword>
<dbReference type="RefSeq" id="WP_382200322.1">
    <property type="nucleotide sequence ID" value="NZ_JBHTBZ010000020.1"/>
</dbReference>
<evidence type="ECO:0000313" key="2">
    <source>
        <dbReference type="Proteomes" id="UP001596457"/>
    </source>
</evidence>
<protein>
    <submittedName>
        <fullName evidence="1">Uncharacterized protein</fullName>
    </submittedName>
</protein>
<sequence length="78" mass="8846">MDALTKLLAKYEPGATIWLSPEDLGVQLETFDAKARVWEREGGADTFTYLDDHRESQTGGRLIDRVKIRYDGPMIEST</sequence>
<dbReference type="EMBL" id="JBHTBZ010000020">
    <property type="protein sequence ID" value="MFC7460763.1"/>
    <property type="molecule type" value="Genomic_DNA"/>
</dbReference>
<accession>A0ABW2SBC6</accession>
<proteinExistence type="predicted"/>
<reference evidence="2" key="1">
    <citation type="journal article" date="2019" name="Int. J. Syst. Evol. Microbiol.">
        <title>The Global Catalogue of Microorganisms (GCM) 10K type strain sequencing project: providing services to taxonomists for standard genome sequencing and annotation.</title>
        <authorList>
            <consortium name="The Broad Institute Genomics Platform"/>
            <consortium name="The Broad Institute Genome Sequencing Center for Infectious Disease"/>
            <person name="Wu L."/>
            <person name="Ma J."/>
        </authorList>
    </citation>
    <scope>NUCLEOTIDE SEQUENCE [LARGE SCALE GENOMIC DNA]</scope>
    <source>
        <strain evidence="2">CCUG 53903</strain>
    </source>
</reference>
<comment type="caution">
    <text evidence="1">The sequence shown here is derived from an EMBL/GenBank/DDBJ whole genome shotgun (WGS) entry which is preliminary data.</text>
</comment>
<dbReference type="Proteomes" id="UP001596457">
    <property type="component" value="Unassembled WGS sequence"/>
</dbReference>
<evidence type="ECO:0000313" key="1">
    <source>
        <dbReference type="EMBL" id="MFC7460763.1"/>
    </source>
</evidence>
<gene>
    <name evidence="1" type="ORF">ACFQU0_10015</name>
</gene>
<organism evidence="1 2">
    <name type="scientific">Hydrogenophaga defluvii</name>
    <dbReference type="NCBI Taxonomy" id="249410"/>
    <lineage>
        <taxon>Bacteria</taxon>
        <taxon>Pseudomonadati</taxon>
        <taxon>Pseudomonadota</taxon>
        <taxon>Betaproteobacteria</taxon>
        <taxon>Burkholderiales</taxon>
        <taxon>Comamonadaceae</taxon>
        <taxon>Hydrogenophaga</taxon>
    </lineage>
</organism>
<name>A0ABW2SBC6_9BURK</name>